<evidence type="ECO:0000313" key="2">
    <source>
        <dbReference type="Proteomes" id="UP001243989"/>
    </source>
</evidence>
<organism evidence="1 2">
    <name type="scientific">Colletotrichum phormii</name>
    <dbReference type="NCBI Taxonomy" id="359342"/>
    <lineage>
        <taxon>Eukaryota</taxon>
        <taxon>Fungi</taxon>
        <taxon>Dikarya</taxon>
        <taxon>Ascomycota</taxon>
        <taxon>Pezizomycotina</taxon>
        <taxon>Sordariomycetes</taxon>
        <taxon>Hypocreomycetidae</taxon>
        <taxon>Glomerellales</taxon>
        <taxon>Glomerellaceae</taxon>
        <taxon>Colletotrichum</taxon>
        <taxon>Colletotrichum acutatum species complex</taxon>
    </lineage>
</organism>
<dbReference type="AlphaFoldDB" id="A0AAI9ZN44"/>
<gene>
    <name evidence="1" type="ORF">BDP81DRAFT_430687</name>
</gene>
<dbReference type="GeneID" id="85475497"/>
<protein>
    <submittedName>
        <fullName evidence="1">Uncharacterized protein</fullName>
    </submittedName>
</protein>
<name>A0AAI9ZN44_9PEZI</name>
<keyword evidence="2" id="KW-1185">Reference proteome</keyword>
<dbReference type="RefSeq" id="XP_060443637.1">
    <property type="nucleotide sequence ID" value="XM_060590635.1"/>
</dbReference>
<dbReference type="Proteomes" id="UP001243989">
    <property type="component" value="Unassembled WGS sequence"/>
</dbReference>
<comment type="caution">
    <text evidence="1">The sequence shown here is derived from an EMBL/GenBank/DDBJ whole genome shotgun (WGS) entry which is preliminary data.</text>
</comment>
<evidence type="ECO:0000313" key="1">
    <source>
        <dbReference type="EMBL" id="KAK1635030.1"/>
    </source>
</evidence>
<sequence>MHFAARSRRRFSIVGALAAAAAAAAAVGAGAGRLLNDSIKPSQTSLRLSACSVRPGSGEPLSWIRRHIEMAS</sequence>
<accession>A0AAI9ZN44</accession>
<proteinExistence type="predicted"/>
<reference evidence="1" key="1">
    <citation type="submission" date="2021-06" db="EMBL/GenBank/DDBJ databases">
        <title>Comparative genomics, transcriptomics and evolutionary studies reveal genomic signatures of adaptation to plant cell wall in hemibiotrophic fungi.</title>
        <authorList>
            <consortium name="DOE Joint Genome Institute"/>
            <person name="Baroncelli R."/>
            <person name="Diaz J.F."/>
            <person name="Benocci T."/>
            <person name="Peng M."/>
            <person name="Battaglia E."/>
            <person name="Haridas S."/>
            <person name="Andreopoulos W."/>
            <person name="Labutti K."/>
            <person name="Pangilinan J."/>
            <person name="Floch G.L."/>
            <person name="Makela M.R."/>
            <person name="Henrissat B."/>
            <person name="Grigoriev I.V."/>
            <person name="Crouch J.A."/>
            <person name="De Vries R.P."/>
            <person name="Sukno S.A."/>
            <person name="Thon M.R."/>
        </authorList>
    </citation>
    <scope>NUCLEOTIDE SEQUENCE</scope>
    <source>
        <strain evidence="1">CBS 102054</strain>
    </source>
</reference>
<dbReference type="InterPro" id="IPR006311">
    <property type="entry name" value="TAT_signal"/>
</dbReference>
<dbReference type="PROSITE" id="PS51318">
    <property type="entry name" value="TAT"/>
    <property type="match status" value="1"/>
</dbReference>
<dbReference type="EMBL" id="JAHMHQ010000013">
    <property type="protein sequence ID" value="KAK1635030.1"/>
    <property type="molecule type" value="Genomic_DNA"/>
</dbReference>